<proteinExistence type="predicted"/>
<dbReference type="RefSeq" id="WP_328856886.1">
    <property type="nucleotide sequence ID" value="NZ_CP108021.1"/>
</dbReference>
<name>A0AAU4K069_9NOCA</name>
<evidence type="ECO:0000313" key="1">
    <source>
        <dbReference type="EMBL" id="WUM19377.1"/>
    </source>
</evidence>
<dbReference type="EMBL" id="CP108021">
    <property type="protein sequence ID" value="WUM19377.1"/>
    <property type="molecule type" value="Genomic_DNA"/>
</dbReference>
<dbReference type="Proteomes" id="UP001432128">
    <property type="component" value="Chromosome"/>
</dbReference>
<protein>
    <submittedName>
        <fullName evidence="1">Uncharacterized protein</fullName>
    </submittedName>
</protein>
<reference evidence="1 2" key="1">
    <citation type="submission" date="2022-10" db="EMBL/GenBank/DDBJ databases">
        <title>The complete genomes of actinobacterial strains from the NBC collection.</title>
        <authorList>
            <person name="Joergensen T.S."/>
            <person name="Alvarez Arevalo M."/>
            <person name="Sterndorff E.B."/>
            <person name="Faurdal D."/>
            <person name="Vuksanovic O."/>
            <person name="Mourched A.-S."/>
            <person name="Charusanti P."/>
            <person name="Shaw S."/>
            <person name="Blin K."/>
            <person name="Weber T."/>
        </authorList>
    </citation>
    <scope>NUCLEOTIDE SEQUENCE [LARGE SCALE GENOMIC DNA]</scope>
    <source>
        <strain evidence="1 2">NBC_00319</strain>
    </source>
</reference>
<evidence type="ECO:0000313" key="2">
    <source>
        <dbReference type="Proteomes" id="UP001432128"/>
    </source>
</evidence>
<dbReference type="KEGG" id="whr:OG579_16960"/>
<gene>
    <name evidence="1" type="ORF">OG579_16960</name>
</gene>
<dbReference type="AlphaFoldDB" id="A0AAU4K069"/>
<sequence>MTASTATPIRPGQYRGWDANYRPNMHKDLRTTAVAARSTAAILRNTPTANLRSMHAALAAVEAPAFVATRSAELLADWAAELEARDRAAAWYRAQLAIPEHHNTHHIPTTERLESFVTGCHQCGWTETISGMRESQAARRAHEDAAAERVAAYWSGR</sequence>
<accession>A0AAU4K069</accession>
<organism evidence="1 2">
    <name type="scientific">Williamsia herbipolensis</name>
    <dbReference type="NCBI Taxonomy" id="1603258"/>
    <lineage>
        <taxon>Bacteria</taxon>
        <taxon>Bacillati</taxon>
        <taxon>Actinomycetota</taxon>
        <taxon>Actinomycetes</taxon>
        <taxon>Mycobacteriales</taxon>
        <taxon>Nocardiaceae</taxon>
        <taxon>Williamsia</taxon>
    </lineage>
</organism>
<keyword evidence="2" id="KW-1185">Reference proteome</keyword>